<dbReference type="InterPro" id="IPR011009">
    <property type="entry name" value="Kinase-like_dom_sf"/>
</dbReference>
<sequence>MSTKMNRQLPLTLTARDLRPLYEAFSEEDDENGNPIFLFSSFGYITHNYEAYFGQCNLRKQQLCSEDISRSLELLSDDDVYPSAPMDITTITDLASDGLYLKGPMLNVAFKNTGLLPKLTLNEVRILEVLQSCPHGNIVPYYGCVIRRDRIVCLAFKRLSETLYQRMGVANRPFDVDKCMDSVTSVVRHLHSLNLAHNDLNPANIMVDDDDKVYVIDFGSCREVGQQLITAGTRGWIDEDFTTSHPQHDMIALDKIHGWLKQQNSRASNKGNVDRIVPLQ</sequence>
<keyword evidence="3" id="KW-1185">Reference proteome</keyword>
<proteinExistence type="predicted"/>
<dbReference type="PROSITE" id="PS50011">
    <property type="entry name" value="PROTEIN_KINASE_DOM"/>
    <property type="match status" value="1"/>
</dbReference>
<dbReference type="EMBL" id="ML992513">
    <property type="protein sequence ID" value="KAF2220213.1"/>
    <property type="molecule type" value="Genomic_DNA"/>
</dbReference>
<feature type="domain" description="Protein kinase" evidence="1">
    <location>
        <begin position="42"/>
        <end position="280"/>
    </location>
</feature>
<dbReference type="AlphaFoldDB" id="A0A6A6G3Q7"/>
<keyword evidence="2" id="KW-0418">Kinase</keyword>
<dbReference type="InterPro" id="IPR000719">
    <property type="entry name" value="Prot_kinase_dom"/>
</dbReference>
<dbReference type="PANTHER" id="PTHR44167">
    <property type="entry name" value="OVARIAN-SPECIFIC SERINE/THREONINE-PROTEIN KINASE LOK-RELATED"/>
    <property type="match status" value="1"/>
</dbReference>
<dbReference type="Gene3D" id="1.10.510.10">
    <property type="entry name" value="Transferase(Phosphotransferase) domain 1"/>
    <property type="match status" value="1"/>
</dbReference>
<dbReference type="SMART" id="SM00220">
    <property type="entry name" value="S_TKc"/>
    <property type="match status" value="1"/>
</dbReference>
<gene>
    <name evidence="2" type="ORF">BDZ85DRAFT_267357</name>
</gene>
<dbReference type="Proteomes" id="UP000799538">
    <property type="component" value="Unassembled WGS sequence"/>
</dbReference>
<dbReference type="GO" id="GO:0004672">
    <property type="term" value="F:protein kinase activity"/>
    <property type="evidence" value="ECO:0007669"/>
    <property type="project" value="InterPro"/>
</dbReference>
<evidence type="ECO:0000313" key="3">
    <source>
        <dbReference type="Proteomes" id="UP000799538"/>
    </source>
</evidence>
<keyword evidence="2" id="KW-0808">Transferase</keyword>
<protein>
    <submittedName>
        <fullName evidence="2">Serine/threonine-protein kinase-like protein</fullName>
    </submittedName>
</protein>
<dbReference type="GO" id="GO:0005524">
    <property type="term" value="F:ATP binding"/>
    <property type="evidence" value="ECO:0007669"/>
    <property type="project" value="InterPro"/>
</dbReference>
<dbReference type="PANTHER" id="PTHR44167:SF24">
    <property type="entry name" value="SERINE_THREONINE-PROTEIN KINASE CHK2"/>
    <property type="match status" value="1"/>
</dbReference>
<name>A0A6A6G3Q7_9PEZI</name>
<evidence type="ECO:0000313" key="2">
    <source>
        <dbReference type="EMBL" id="KAF2220213.1"/>
    </source>
</evidence>
<organism evidence="2 3">
    <name type="scientific">Elsinoe ampelina</name>
    <dbReference type="NCBI Taxonomy" id="302913"/>
    <lineage>
        <taxon>Eukaryota</taxon>
        <taxon>Fungi</taxon>
        <taxon>Dikarya</taxon>
        <taxon>Ascomycota</taxon>
        <taxon>Pezizomycotina</taxon>
        <taxon>Dothideomycetes</taxon>
        <taxon>Dothideomycetidae</taxon>
        <taxon>Myriangiales</taxon>
        <taxon>Elsinoaceae</taxon>
        <taxon>Elsinoe</taxon>
    </lineage>
</organism>
<evidence type="ECO:0000259" key="1">
    <source>
        <dbReference type="PROSITE" id="PS50011"/>
    </source>
</evidence>
<dbReference type="SUPFAM" id="SSF56112">
    <property type="entry name" value="Protein kinase-like (PK-like)"/>
    <property type="match status" value="1"/>
</dbReference>
<reference evidence="3" key="1">
    <citation type="journal article" date="2020" name="Stud. Mycol.">
        <title>101 Dothideomycetes genomes: A test case for predicting lifestyles and emergence of pathogens.</title>
        <authorList>
            <person name="Haridas S."/>
            <person name="Albert R."/>
            <person name="Binder M."/>
            <person name="Bloem J."/>
            <person name="LaButti K."/>
            <person name="Salamov A."/>
            <person name="Andreopoulos B."/>
            <person name="Baker S."/>
            <person name="Barry K."/>
            <person name="Bills G."/>
            <person name="Bluhm B."/>
            <person name="Cannon C."/>
            <person name="Castanera R."/>
            <person name="Culley D."/>
            <person name="Daum C."/>
            <person name="Ezra D."/>
            <person name="Gonzalez J."/>
            <person name="Henrissat B."/>
            <person name="Kuo A."/>
            <person name="Liang C."/>
            <person name="Lipzen A."/>
            <person name="Lutzoni F."/>
            <person name="Magnuson J."/>
            <person name="Mondo S."/>
            <person name="Nolan M."/>
            <person name="Ohm R."/>
            <person name="Pangilinan J."/>
            <person name="Park H.-J."/>
            <person name="Ramirez L."/>
            <person name="Alfaro M."/>
            <person name="Sun H."/>
            <person name="Tritt A."/>
            <person name="Yoshinaga Y."/>
            <person name="Zwiers L.-H."/>
            <person name="Turgeon B."/>
            <person name="Goodwin S."/>
            <person name="Spatafora J."/>
            <person name="Crous P."/>
            <person name="Grigoriev I."/>
        </authorList>
    </citation>
    <scope>NUCLEOTIDE SEQUENCE [LARGE SCALE GENOMIC DNA]</scope>
    <source>
        <strain evidence="3">CECT 20119</strain>
    </source>
</reference>
<dbReference type="OrthoDB" id="4062651at2759"/>
<dbReference type="Pfam" id="PF00069">
    <property type="entry name" value="Pkinase"/>
    <property type="match status" value="1"/>
</dbReference>
<accession>A0A6A6G3Q7</accession>